<evidence type="ECO:0000256" key="1">
    <source>
        <dbReference type="SAM" id="Phobius"/>
    </source>
</evidence>
<evidence type="ECO:0000313" key="3">
    <source>
        <dbReference type="Proteomes" id="UP000321248"/>
    </source>
</evidence>
<feature type="transmembrane region" description="Helical" evidence="1">
    <location>
        <begin position="153"/>
        <end position="172"/>
    </location>
</feature>
<reference evidence="2 3" key="1">
    <citation type="submission" date="2019-08" db="EMBL/GenBank/DDBJ databases">
        <authorList>
            <person name="Karlyshev A.V."/>
        </authorList>
    </citation>
    <scope>NUCLEOTIDE SEQUENCE [LARGE SCALE GENOMIC DNA]</scope>
    <source>
        <strain evidence="2 3">Alg18-2.2</strain>
    </source>
</reference>
<comment type="caution">
    <text evidence="2">The sequence shown here is derived from an EMBL/GenBank/DDBJ whole genome shotgun (WGS) entry which is preliminary data.</text>
</comment>
<sequence>MIGLLTCLRDICLFRAGPQDLPFSPVLALRLSALLLGLGVVGTWVQGVPGEQFPLRLGLMVVFLVGPPWVLLRLRGKEPRFVQTLSAMAGVGVLYNILALPLLMALAGGGEAIGRDPGLVLVAWILLALTLWRLLVAGHVWRHALDVHPGTGTMLALGLFIAQVLVAGWALGGGQ</sequence>
<evidence type="ECO:0000313" key="2">
    <source>
        <dbReference type="EMBL" id="TXK59117.1"/>
    </source>
</evidence>
<feature type="transmembrane region" description="Helical" evidence="1">
    <location>
        <begin position="84"/>
        <end position="107"/>
    </location>
</feature>
<keyword evidence="1" id="KW-0812">Transmembrane</keyword>
<organism evidence="2 3">
    <name type="scientific">Alkalisalibacterium limincola</name>
    <dbReference type="NCBI Taxonomy" id="2699169"/>
    <lineage>
        <taxon>Bacteria</taxon>
        <taxon>Pseudomonadati</taxon>
        <taxon>Pseudomonadota</taxon>
        <taxon>Gammaproteobacteria</taxon>
        <taxon>Lysobacterales</taxon>
        <taxon>Lysobacteraceae</taxon>
        <taxon>Alkalisalibacterium</taxon>
    </lineage>
</organism>
<keyword evidence="1" id="KW-1133">Transmembrane helix</keyword>
<feature type="transmembrane region" description="Helical" evidence="1">
    <location>
        <begin position="27"/>
        <end position="47"/>
    </location>
</feature>
<dbReference type="EMBL" id="VRTS01000014">
    <property type="protein sequence ID" value="TXK59117.1"/>
    <property type="molecule type" value="Genomic_DNA"/>
</dbReference>
<accession>A0A5C8KG49</accession>
<keyword evidence="1" id="KW-0472">Membrane</keyword>
<keyword evidence="3" id="KW-1185">Reference proteome</keyword>
<dbReference type="Proteomes" id="UP000321248">
    <property type="component" value="Unassembled WGS sequence"/>
</dbReference>
<feature type="transmembrane region" description="Helical" evidence="1">
    <location>
        <begin position="53"/>
        <end position="72"/>
    </location>
</feature>
<dbReference type="RefSeq" id="WP_147892642.1">
    <property type="nucleotide sequence ID" value="NZ_VRTS01000014.1"/>
</dbReference>
<protein>
    <submittedName>
        <fullName evidence="2">Uncharacterized protein</fullName>
    </submittedName>
</protein>
<dbReference type="OrthoDB" id="6717649at2"/>
<gene>
    <name evidence="2" type="ORF">FU658_13975</name>
</gene>
<proteinExistence type="predicted"/>
<feature type="transmembrane region" description="Helical" evidence="1">
    <location>
        <begin position="119"/>
        <end position="141"/>
    </location>
</feature>
<name>A0A5C8KG49_9GAMM</name>
<dbReference type="AlphaFoldDB" id="A0A5C8KG49"/>